<dbReference type="PROSITE" id="PS51343">
    <property type="entry name" value="PII_GLNB_DOM"/>
    <property type="match status" value="1"/>
</dbReference>
<dbReference type="Proteomes" id="UP000230859">
    <property type="component" value="Unassembled WGS sequence"/>
</dbReference>
<reference evidence="1 2" key="1">
    <citation type="submission" date="2017-09" db="EMBL/GenBank/DDBJ databases">
        <title>Depth-based differentiation of microbial function through sediment-hosted aquifers and enrichment of novel symbionts in the deep terrestrial subsurface.</title>
        <authorList>
            <person name="Probst A.J."/>
            <person name="Ladd B."/>
            <person name="Jarett J.K."/>
            <person name="Geller-Mcgrath D.E."/>
            <person name="Sieber C.M."/>
            <person name="Emerson J.B."/>
            <person name="Anantharaman K."/>
            <person name="Thomas B.C."/>
            <person name="Malmstrom R."/>
            <person name="Stieglmeier M."/>
            <person name="Klingl A."/>
            <person name="Woyke T."/>
            <person name="Ryan C.M."/>
            <person name="Banfield J.F."/>
        </authorList>
    </citation>
    <scope>NUCLEOTIDE SEQUENCE [LARGE SCALE GENOMIC DNA]</scope>
    <source>
        <strain evidence="1">CG11_big_fil_rev_8_21_14_0_20_45_26</strain>
    </source>
</reference>
<protein>
    <submittedName>
        <fullName evidence="1">Transcriptional regulator</fullName>
    </submittedName>
</protein>
<dbReference type="InterPro" id="IPR011322">
    <property type="entry name" value="N-reg_PII-like_a/b"/>
</dbReference>
<comment type="caution">
    <text evidence="1">The sequence shown here is derived from an EMBL/GenBank/DDBJ whole genome shotgun (WGS) entry which is preliminary data.</text>
</comment>
<dbReference type="InterPro" id="IPR015867">
    <property type="entry name" value="N-reg_PII/ATP_PRibTrfase_C"/>
</dbReference>
<accession>A0A2H0LMZ3</accession>
<dbReference type="AlphaFoldDB" id="A0A2H0LMZ3"/>
<proteinExistence type="predicted"/>
<dbReference type="GO" id="GO:0005829">
    <property type="term" value="C:cytosol"/>
    <property type="evidence" value="ECO:0007669"/>
    <property type="project" value="TreeGrafter"/>
</dbReference>
<dbReference type="Gene3D" id="3.30.70.120">
    <property type="match status" value="1"/>
</dbReference>
<dbReference type="GO" id="GO:0005524">
    <property type="term" value="F:ATP binding"/>
    <property type="evidence" value="ECO:0007669"/>
    <property type="project" value="TreeGrafter"/>
</dbReference>
<dbReference type="InterPro" id="IPR002187">
    <property type="entry name" value="N-reg_PII"/>
</dbReference>
<dbReference type="SMART" id="SM00938">
    <property type="entry name" value="P-II"/>
    <property type="match status" value="1"/>
</dbReference>
<sequence length="105" mass="11877">MKKVECIIQPKKFPELETALRRIGITGMTVSEVKGFGKEQTRPDSYLFLPKTKVEIFCSNEDVEFIIDVIVQVCQTGKLGDGKIVVTDLHEVIRIRTRERGVIAV</sequence>
<dbReference type="PRINTS" id="PR00340">
    <property type="entry name" value="PIIGLNB"/>
</dbReference>
<dbReference type="EMBL" id="PCVY01000076">
    <property type="protein sequence ID" value="PIQ85044.1"/>
    <property type="molecule type" value="Genomic_DNA"/>
</dbReference>
<name>A0A2H0LMZ3_9BACT</name>
<organism evidence="1 2">
    <name type="scientific">Candidatus Abzuiibacterium crystallinum</name>
    <dbReference type="NCBI Taxonomy" id="1974748"/>
    <lineage>
        <taxon>Bacteria</taxon>
        <taxon>Pseudomonadati</taxon>
        <taxon>Candidatus Omnitrophota</taxon>
        <taxon>Candidatus Abzuiibacterium</taxon>
    </lineage>
</organism>
<dbReference type="SUPFAM" id="SSF54913">
    <property type="entry name" value="GlnB-like"/>
    <property type="match status" value="1"/>
</dbReference>
<dbReference type="PANTHER" id="PTHR30115:SF11">
    <property type="entry name" value="NITROGEN REGULATORY PROTEIN P-II HOMOLOG"/>
    <property type="match status" value="1"/>
</dbReference>
<dbReference type="Pfam" id="PF00543">
    <property type="entry name" value="P-II"/>
    <property type="match status" value="1"/>
</dbReference>
<dbReference type="GO" id="GO:0030234">
    <property type="term" value="F:enzyme regulator activity"/>
    <property type="evidence" value="ECO:0007669"/>
    <property type="project" value="InterPro"/>
</dbReference>
<evidence type="ECO:0000313" key="1">
    <source>
        <dbReference type="EMBL" id="PIQ85044.1"/>
    </source>
</evidence>
<dbReference type="PANTHER" id="PTHR30115">
    <property type="entry name" value="NITROGEN REGULATORY PROTEIN P-II"/>
    <property type="match status" value="1"/>
</dbReference>
<evidence type="ECO:0000313" key="2">
    <source>
        <dbReference type="Proteomes" id="UP000230859"/>
    </source>
</evidence>
<dbReference type="GO" id="GO:0006808">
    <property type="term" value="P:regulation of nitrogen utilization"/>
    <property type="evidence" value="ECO:0007669"/>
    <property type="project" value="InterPro"/>
</dbReference>
<gene>
    <name evidence="1" type="ORF">COV74_10625</name>
</gene>